<name>A0A2J6T6L1_9HELO</name>
<dbReference type="Proteomes" id="UP000235371">
    <property type="component" value="Unassembled WGS sequence"/>
</dbReference>
<dbReference type="RefSeq" id="XP_024735552.1">
    <property type="nucleotide sequence ID" value="XM_024888609.1"/>
</dbReference>
<organism evidence="2 3">
    <name type="scientific">Hyaloscypha bicolor E</name>
    <dbReference type="NCBI Taxonomy" id="1095630"/>
    <lineage>
        <taxon>Eukaryota</taxon>
        <taxon>Fungi</taxon>
        <taxon>Dikarya</taxon>
        <taxon>Ascomycota</taxon>
        <taxon>Pezizomycotina</taxon>
        <taxon>Leotiomycetes</taxon>
        <taxon>Helotiales</taxon>
        <taxon>Hyaloscyphaceae</taxon>
        <taxon>Hyaloscypha</taxon>
        <taxon>Hyaloscypha bicolor</taxon>
    </lineage>
</organism>
<protein>
    <submittedName>
        <fullName evidence="2">HET-domain-containing protein</fullName>
    </submittedName>
</protein>
<dbReference type="Pfam" id="PF06985">
    <property type="entry name" value="HET"/>
    <property type="match status" value="1"/>
</dbReference>
<reference evidence="2 3" key="1">
    <citation type="submission" date="2016-04" db="EMBL/GenBank/DDBJ databases">
        <title>A degradative enzymes factory behind the ericoid mycorrhizal symbiosis.</title>
        <authorList>
            <consortium name="DOE Joint Genome Institute"/>
            <person name="Martino E."/>
            <person name="Morin E."/>
            <person name="Grelet G."/>
            <person name="Kuo A."/>
            <person name="Kohler A."/>
            <person name="Daghino S."/>
            <person name="Barry K."/>
            <person name="Choi C."/>
            <person name="Cichocki N."/>
            <person name="Clum A."/>
            <person name="Copeland A."/>
            <person name="Hainaut M."/>
            <person name="Haridas S."/>
            <person name="Labutti K."/>
            <person name="Lindquist E."/>
            <person name="Lipzen A."/>
            <person name="Khouja H.-R."/>
            <person name="Murat C."/>
            <person name="Ohm R."/>
            <person name="Olson A."/>
            <person name="Spatafora J."/>
            <person name="Veneault-Fourrey C."/>
            <person name="Henrissat B."/>
            <person name="Grigoriev I."/>
            <person name="Martin F."/>
            <person name="Perotto S."/>
        </authorList>
    </citation>
    <scope>NUCLEOTIDE SEQUENCE [LARGE SCALE GENOMIC DNA]</scope>
    <source>
        <strain evidence="2 3">E</strain>
    </source>
</reference>
<feature type="domain" description="Heterokaryon incompatibility" evidence="1">
    <location>
        <begin position="224"/>
        <end position="361"/>
    </location>
</feature>
<proteinExistence type="predicted"/>
<accession>A0A2J6T6L1</accession>
<gene>
    <name evidence="2" type="ORF">K444DRAFT_724161</name>
</gene>
<dbReference type="PANTHER" id="PTHR33112">
    <property type="entry name" value="DOMAIN PROTEIN, PUTATIVE-RELATED"/>
    <property type="match status" value="1"/>
</dbReference>
<dbReference type="STRING" id="1095630.A0A2J6T6L1"/>
<evidence type="ECO:0000259" key="1">
    <source>
        <dbReference type="Pfam" id="PF06985"/>
    </source>
</evidence>
<dbReference type="OrthoDB" id="5428863at2759"/>
<dbReference type="AlphaFoldDB" id="A0A2J6T6L1"/>
<sequence>MSQLEESIITAKDSGYPPKLSKERLESLAVNERDDIYPTILPSFCQSSVIPSKRSPLVRSNLCTQCAKIDLDALLSRPHKTQAGQLAKNLSPVPNWKIESCALCSLLSSTMDLHYWPSGRKVPLRTYSSNKMKDKAWNSINTNLLEAGHSERYIISQPEGMEGPVRIIKDEIEKANFETVKSWISLCQNKHTKICSIADPSFVPGLKLIDCITSDIVLAKDKPYVALSYIWGSSTEVSENPSKLPETLPNTIKDAIIVAKELGYRYLWVDRYCIDQANEGEKADQCGKMDIIYQNAELTIIAAIGQDPSYGLPGVSLRKRKPQHLTTCSKIGKHFLISTQSWSKEVVETTKWKTRAWTYQEGLLSRRRLVFAEEQMYFECYGMYCYESVQFPLQTLHRKDMQSFKSVFCSEKLIGIFPKGVGTTSIEIVQRIEEYSGLNLTNPSDILRGMLGIFNAFQRSRLGIYHCLGIPILPSIAQGVKPIEGWTPSMGFFFGLFWDLQERSERRNGFPSWSWTGW</sequence>
<dbReference type="InParanoid" id="A0A2J6T6L1"/>
<dbReference type="InterPro" id="IPR010730">
    <property type="entry name" value="HET"/>
</dbReference>
<evidence type="ECO:0000313" key="2">
    <source>
        <dbReference type="EMBL" id="PMD58648.1"/>
    </source>
</evidence>
<dbReference type="GeneID" id="36596685"/>
<evidence type="ECO:0000313" key="3">
    <source>
        <dbReference type="Proteomes" id="UP000235371"/>
    </source>
</evidence>
<dbReference type="PANTHER" id="PTHR33112:SF1">
    <property type="entry name" value="HETEROKARYON INCOMPATIBILITY DOMAIN-CONTAINING PROTEIN"/>
    <property type="match status" value="1"/>
</dbReference>
<keyword evidence="3" id="KW-1185">Reference proteome</keyword>
<dbReference type="EMBL" id="KZ613817">
    <property type="protein sequence ID" value="PMD58648.1"/>
    <property type="molecule type" value="Genomic_DNA"/>
</dbReference>